<dbReference type="InterPro" id="IPR002701">
    <property type="entry name" value="CM_II_prokaryot"/>
</dbReference>
<organism evidence="3 4">
    <name type="scientific">Nakamurella antarctica</name>
    <dbReference type="NCBI Taxonomy" id="1902245"/>
    <lineage>
        <taxon>Bacteria</taxon>
        <taxon>Bacillati</taxon>
        <taxon>Actinomycetota</taxon>
        <taxon>Actinomycetes</taxon>
        <taxon>Nakamurellales</taxon>
        <taxon>Nakamurellaceae</taxon>
        <taxon>Nakamurella</taxon>
    </lineage>
</organism>
<dbReference type="AlphaFoldDB" id="A0A3G8ZS26"/>
<evidence type="ECO:0000256" key="1">
    <source>
        <dbReference type="SAM" id="MobiDB-lite"/>
    </source>
</evidence>
<name>A0A3G8ZS26_9ACTN</name>
<dbReference type="InterPro" id="IPR036263">
    <property type="entry name" value="Chorismate_II_sf"/>
</dbReference>
<proteinExistence type="predicted"/>
<dbReference type="SMART" id="SM00830">
    <property type="entry name" value="CM_2"/>
    <property type="match status" value="1"/>
</dbReference>
<dbReference type="EC" id="5.4.99.5" evidence="3"/>
<protein>
    <submittedName>
        <fullName evidence="3">Chorismate mutase</fullName>
        <ecNumber evidence="3">5.4.99.5</ecNumber>
    </submittedName>
</protein>
<feature type="region of interest" description="Disordered" evidence="1">
    <location>
        <begin position="106"/>
        <end position="126"/>
    </location>
</feature>
<evidence type="ECO:0000313" key="4">
    <source>
        <dbReference type="Proteomes" id="UP000268084"/>
    </source>
</evidence>
<dbReference type="SUPFAM" id="SSF48600">
    <property type="entry name" value="Chorismate mutase II"/>
    <property type="match status" value="1"/>
</dbReference>
<reference evidence="3 4" key="1">
    <citation type="submission" date="2018-11" db="EMBL/GenBank/DDBJ databases">
        <authorList>
            <person name="Da X."/>
        </authorList>
    </citation>
    <scope>NUCLEOTIDE SEQUENCE [LARGE SCALE GENOMIC DNA]</scope>
    <source>
        <strain evidence="3 4">S14-144</strain>
    </source>
</reference>
<accession>A0A3G8ZS26</accession>
<reference evidence="3 4" key="2">
    <citation type="submission" date="2018-12" db="EMBL/GenBank/DDBJ databases">
        <title>Nakamurella antarcticus sp. nov., isolated from Antarctica South Shetland Islands soil.</title>
        <authorList>
            <person name="Peng F."/>
        </authorList>
    </citation>
    <scope>NUCLEOTIDE SEQUENCE [LARGE SCALE GENOMIC DNA]</scope>
    <source>
        <strain evidence="3 4">S14-144</strain>
    </source>
</reference>
<evidence type="ECO:0000259" key="2">
    <source>
        <dbReference type="PROSITE" id="PS51168"/>
    </source>
</evidence>
<dbReference type="InterPro" id="IPR010958">
    <property type="entry name" value="Chorismate_mutase_highGC-bac"/>
</dbReference>
<dbReference type="NCBIfam" id="NF005894">
    <property type="entry name" value="PRK07857.1"/>
    <property type="match status" value="1"/>
</dbReference>
<dbReference type="Pfam" id="PF01817">
    <property type="entry name" value="CM_2"/>
    <property type="match status" value="1"/>
</dbReference>
<keyword evidence="4" id="KW-1185">Reference proteome</keyword>
<dbReference type="NCBIfam" id="TIGR01808">
    <property type="entry name" value="CM_M_hiGC-arch"/>
    <property type="match status" value="1"/>
</dbReference>
<gene>
    <name evidence="3" type="ORF">EH165_11325</name>
</gene>
<dbReference type="PROSITE" id="PS51168">
    <property type="entry name" value="CHORISMATE_MUT_2"/>
    <property type="match status" value="1"/>
</dbReference>
<dbReference type="GO" id="GO:0004106">
    <property type="term" value="F:chorismate mutase activity"/>
    <property type="evidence" value="ECO:0007669"/>
    <property type="project" value="UniProtKB-EC"/>
</dbReference>
<keyword evidence="3" id="KW-0413">Isomerase</keyword>
<dbReference type="InterPro" id="IPR036979">
    <property type="entry name" value="CM_dom_sf"/>
</dbReference>
<dbReference type="Gene3D" id="1.20.59.10">
    <property type="entry name" value="Chorismate mutase"/>
    <property type="match status" value="1"/>
</dbReference>
<feature type="domain" description="Chorismate mutase" evidence="2">
    <location>
        <begin position="24"/>
        <end position="126"/>
    </location>
</feature>
<dbReference type="KEGG" id="nak:EH165_11325"/>
<dbReference type="EMBL" id="CP034170">
    <property type="protein sequence ID" value="AZI59577.1"/>
    <property type="molecule type" value="Genomic_DNA"/>
</dbReference>
<dbReference type="Proteomes" id="UP000268084">
    <property type="component" value="Chromosome"/>
</dbReference>
<dbReference type="OrthoDB" id="4424544at2"/>
<dbReference type="GO" id="GO:0046417">
    <property type="term" value="P:chorismate metabolic process"/>
    <property type="evidence" value="ECO:0007669"/>
    <property type="project" value="InterPro"/>
</dbReference>
<sequence length="126" mass="13064">MNSTQIGKVAMSEKDTTLPVVEVPTDEAGIGLLRVEIDAIDAELVRLIKKRTAVSHAIGAARMAQGGPRISYSREIAILDRFRDLGQPGSDLAMLLLAMGRGKLGRGTAANPTGSQAASPAAGDPA</sequence>
<evidence type="ECO:0000313" key="3">
    <source>
        <dbReference type="EMBL" id="AZI59577.1"/>
    </source>
</evidence>